<dbReference type="EnsemblPlants" id="Solyc02g079490.3.1">
    <property type="protein sequence ID" value="Solyc02g079490.3.1"/>
    <property type="gene ID" value="Solyc02g079490.3"/>
</dbReference>
<reference evidence="2" key="2">
    <citation type="submission" date="2019-01" db="UniProtKB">
        <authorList>
            <consortium name="EnsemblPlants"/>
        </authorList>
    </citation>
    <scope>IDENTIFICATION</scope>
    <source>
        <strain evidence="2">cv. Heinz 1706</strain>
    </source>
</reference>
<reference evidence="2" key="1">
    <citation type="journal article" date="2012" name="Nature">
        <title>The tomato genome sequence provides insights into fleshy fruit evolution.</title>
        <authorList>
            <consortium name="Tomato Genome Consortium"/>
        </authorList>
    </citation>
    <scope>NUCLEOTIDE SEQUENCE [LARGE SCALE GENOMIC DNA]</scope>
    <source>
        <strain evidence="2">cv. Heinz 1706</strain>
    </source>
</reference>
<sequence>MGAKKDFNVKLIKTEVVAAMLPMQEHWLSQSNLDLLLPPVDVGVFLCYQNPIISGILSKNWSFDSMVNVLKVSLGETLVSYYAFAGELIQNLAGEPEILCNNAGVDFIESWADVELKEINFHNPDESIEGKLVPKKKHGVLAVQVTELKCGGVVVGCTFDHRVADAYSFNMFLVSWAELAQSKPLSQLPSFRRSFLTPRCPSFYDPIIDTMYLPISALKQETANIDHDADEIISRIYYVKAEEIRRLQSLANCNNTTFTKLEAFSAFLWKTIASDTNNKFRLGIVVNGRSRLSNGDEEQAKILEGYFGNVLSIPFGEKKVEELKEKSLSWVASAVHEFLEHVVTREHFLGLINWVENHRPEPALARIYATNEDTPALVVSSGQQFPVRKIEFGWGEAVFGSYHFPWEGKSGYVMPMPSPKGNGDWIVYMHMLKGQIDLIEAIASNVFKPLTADYLSLK</sequence>
<dbReference type="Pfam" id="PF02458">
    <property type="entry name" value="Transferase"/>
    <property type="match status" value="1"/>
</dbReference>
<evidence type="ECO:0000313" key="3">
    <source>
        <dbReference type="Proteomes" id="UP000004994"/>
    </source>
</evidence>
<protein>
    <submittedName>
        <fullName evidence="2">Uncharacterized protein</fullName>
    </submittedName>
</protein>
<dbReference type="OMA" id="MQEHWLS"/>
<dbReference type="PaxDb" id="4081-Solyc02g079490.2.1"/>
<name>A0A3Q7F4L6_SOLLC</name>
<dbReference type="Proteomes" id="UP000004994">
    <property type="component" value="Chromosome 2"/>
</dbReference>
<dbReference type="Gramene" id="Solyc02g079490.3.1">
    <property type="protein sequence ID" value="Solyc02g079490.3.1"/>
    <property type="gene ID" value="Solyc02g079490.3"/>
</dbReference>
<dbReference type="RefSeq" id="XP_004232772.1">
    <property type="nucleotide sequence ID" value="XM_004232724.5"/>
</dbReference>
<comment type="similarity">
    <text evidence="1">Belongs to the plant acyltransferase family.</text>
</comment>
<dbReference type="Gene3D" id="3.30.559.10">
    <property type="entry name" value="Chloramphenicol acetyltransferase-like domain"/>
    <property type="match status" value="2"/>
</dbReference>
<dbReference type="PANTHER" id="PTHR31642:SF266">
    <property type="entry name" value="HXXXD-TYPE ACYL-TRANSFERASE FAMILY PROTEIN"/>
    <property type="match status" value="1"/>
</dbReference>
<dbReference type="KEGG" id="sly:101246106"/>
<dbReference type="InParanoid" id="A0A3Q7F4L6"/>
<dbReference type="PANTHER" id="PTHR31642">
    <property type="entry name" value="TRICHOTHECENE 3-O-ACETYLTRANSFERASE"/>
    <property type="match status" value="1"/>
</dbReference>
<keyword evidence="3" id="KW-1185">Reference proteome</keyword>
<dbReference type="InterPro" id="IPR023213">
    <property type="entry name" value="CAT-like_dom_sf"/>
</dbReference>
<dbReference type="GO" id="GO:0016747">
    <property type="term" value="F:acyltransferase activity, transferring groups other than amino-acyl groups"/>
    <property type="evidence" value="ECO:0000318"/>
    <property type="project" value="GO_Central"/>
</dbReference>
<dbReference type="OrthoDB" id="1862401at2759"/>
<accession>A0A3Q7F4L6</accession>
<evidence type="ECO:0000313" key="2">
    <source>
        <dbReference type="EnsemblPlants" id="Solyc02g079490.3.1"/>
    </source>
</evidence>
<gene>
    <name evidence="2" type="primary">LOC101246106</name>
</gene>
<organism evidence="2">
    <name type="scientific">Solanum lycopersicum</name>
    <name type="common">Tomato</name>
    <name type="synonym">Lycopersicon esculentum</name>
    <dbReference type="NCBI Taxonomy" id="4081"/>
    <lineage>
        <taxon>Eukaryota</taxon>
        <taxon>Viridiplantae</taxon>
        <taxon>Streptophyta</taxon>
        <taxon>Embryophyta</taxon>
        <taxon>Tracheophyta</taxon>
        <taxon>Spermatophyta</taxon>
        <taxon>Magnoliopsida</taxon>
        <taxon>eudicotyledons</taxon>
        <taxon>Gunneridae</taxon>
        <taxon>Pentapetalae</taxon>
        <taxon>asterids</taxon>
        <taxon>lamiids</taxon>
        <taxon>Solanales</taxon>
        <taxon>Solanaceae</taxon>
        <taxon>Solanoideae</taxon>
        <taxon>Solaneae</taxon>
        <taxon>Solanum</taxon>
        <taxon>Solanum subgen. Lycopersicon</taxon>
    </lineage>
</organism>
<evidence type="ECO:0000256" key="1">
    <source>
        <dbReference type="ARBA" id="ARBA00009861"/>
    </source>
</evidence>
<dbReference type="GeneID" id="101246106"/>
<proteinExistence type="inferred from homology"/>
<dbReference type="SMR" id="A0A3Q7F4L6"/>
<dbReference type="STRING" id="4081.A0A3Q7F4L6"/>
<dbReference type="AlphaFoldDB" id="A0A3Q7F4L6"/>
<dbReference type="InterPro" id="IPR050317">
    <property type="entry name" value="Plant_Fungal_Acyltransferase"/>
</dbReference>